<accession>A0A0P0AB85</accession>
<keyword evidence="2" id="KW-1185">Reference proteome</keyword>
<dbReference type="STRING" id="1397108.IMCC12053_1288"/>
<dbReference type="InterPro" id="IPR009326">
    <property type="entry name" value="DUF984"/>
</dbReference>
<dbReference type="InterPro" id="IPR007374">
    <property type="entry name" value="ASCH_domain"/>
</dbReference>
<dbReference type="RefSeq" id="WP_062216820.1">
    <property type="nucleotide sequence ID" value="NZ_CBFHKW010000005.1"/>
</dbReference>
<reference evidence="2" key="1">
    <citation type="submission" date="2015-05" db="EMBL/GenBank/DDBJ databases">
        <authorList>
            <person name="Oh H.-M."/>
            <person name="Yang J.-A."/>
            <person name="Cho J.-C."/>
            <person name="Kang I."/>
        </authorList>
    </citation>
    <scope>NUCLEOTIDE SEQUENCE [LARGE SCALE GENOMIC DNA]</scope>
    <source>
        <strain evidence="2">IMCC 12053</strain>
    </source>
</reference>
<gene>
    <name evidence="1" type="ORF">IMCC12053_1288</name>
</gene>
<dbReference type="EMBL" id="CP012023">
    <property type="protein sequence ID" value="ALI55236.1"/>
    <property type="molecule type" value="Genomic_DNA"/>
</dbReference>
<dbReference type="InterPro" id="IPR015947">
    <property type="entry name" value="PUA-like_sf"/>
</dbReference>
<protein>
    <submittedName>
        <fullName evidence="1">Uncharacterized protein</fullName>
    </submittedName>
</protein>
<sequence length="147" mass="16532">MTDQNDNMEDLQITYPGAGTFRLAEDEARVNALNLLVASGKKTATCLPFSEFDNDPDALPQVGRADIIANWDGTPAMVVRTLKVDRIKFRHVTPQMAKLEGEDKDIDAWRKRITKAFGTRGEKGFDLDRDTLLVFETFELVEDLGVR</sequence>
<evidence type="ECO:0000313" key="2">
    <source>
        <dbReference type="Proteomes" id="UP000064920"/>
    </source>
</evidence>
<dbReference type="Gene3D" id="3.10.400.10">
    <property type="entry name" value="Sulfate adenylyltransferase"/>
    <property type="match status" value="1"/>
</dbReference>
<dbReference type="OrthoDB" id="9807542at2"/>
<dbReference type="PANTHER" id="PTHR39203">
    <property type="entry name" value="CYTOPLASMIC PROTEIN-RELATED"/>
    <property type="match status" value="1"/>
</dbReference>
<dbReference type="SMART" id="SM01022">
    <property type="entry name" value="ASCH"/>
    <property type="match status" value="1"/>
</dbReference>
<dbReference type="AlphaFoldDB" id="A0A0P0AB85"/>
<evidence type="ECO:0000313" key="1">
    <source>
        <dbReference type="EMBL" id="ALI55236.1"/>
    </source>
</evidence>
<proteinExistence type="predicted"/>
<dbReference type="SUPFAM" id="SSF88697">
    <property type="entry name" value="PUA domain-like"/>
    <property type="match status" value="1"/>
</dbReference>
<dbReference type="PANTHER" id="PTHR39203:SF1">
    <property type="entry name" value="CYTOPLASMIC PROTEIN"/>
    <property type="match status" value="1"/>
</dbReference>
<organism evidence="1 2">
    <name type="scientific">Celeribacter marinus</name>
    <dbReference type="NCBI Taxonomy" id="1397108"/>
    <lineage>
        <taxon>Bacteria</taxon>
        <taxon>Pseudomonadati</taxon>
        <taxon>Pseudomonadota</taxon>
        <taxon>Alphaproteobacteria</taxon>
        <taxon>Rhodobacterales</taxon>
        <taxon>Roseobacteraceae</taxon>
        <taxon>Celeribacter</taxon>
    </lineage>
</organism>
<dbReference type="Pfam" id="PF04266">
    <property type="entry name" value="ASCH"/>
    <property type="match status" value="1"/>
</dbReference>
<dbReference type="PATRIC" id="fig|1397108.4.peg.1320"/>
<dbReference type="KEGG" id="cmar:IMCC12053_1288"/>
<name>A0A0P0AB85_9RHOB</name>
<dbReference type="Proteomes" id="UP000064920">
    <property type="component" value="Chromosome"/>
</dbReference>